<dbReference type="Proteomes" id="UP001055072">
    <property type="component" value="Unassembled WGS sequence"/>
</dbReference>
<protein>
    <submittedName>
        <fullName evidence="1">Uncharacterized protein</fullName>
    </submittedName>
</protein>
<keyword evidence="2" id="KW-1185">Reference proteome</keyword>
<evidence type="ECO:0000313" key="2">
    <source>
        <dbReference type="Proteomes" id="UP001055072"/>
    </source>
</evidence>
<sequence length="238" mass="26782">TPYANLSQRAVRRCQLNAIKAMLPVLDPPKLLPRAAEDVGNGYVLLPKREPKARVVTNAEAAVLRQFIAREGILASNEWVAQPVVSRWARIRLPTGQVARSLWIEEGTPLRRLRMSRNVKIIRGECVDFAEVHYYFKLRASEDVHERVFAMADVYSAPDMDLLRESSNTLWSCTRQANDSGLQVIEITDICTVVAMVPHPPILDQTLGDFTGRLFVVEKIGLDAMMLAGIEEEDDIEE</sequence>
<gene>
    <name evidence="1" type="ORF">BDY19DRAFT_896329</name>
</gene>
<feature type="non-terminal residue" evidence="1">
    <location>
        <position position="1"/>
    </location>
</feature>
<evidence type="ECO:0000313" key="1">
    <source>
        <dbReference type="EMBL" id="KAI0085574.1"/>
    </source>
</evidence>
<comment type="caution">
    <text evidence="1">The sequence shown here is derived from an EMBL/GenBank/DDBJ whole genome shotgun (WGS) entry which is preliminary data.</text>
</comment>
<proteinExistence type="predicted"/>
<accession>A0ACB8TUL6</accession>
<name>A0ACB8TUL6_9APHY</name>
<reference evidence="1" key="1">
    <citation type="journal article" date="2021" name="Environ. Microbiol.">
        <title>Gene family expansions and transcriptome signatures uncover fungal adaptations to wood decay.</title>
        <authorList>
            <person name="Hage H."/>
            <person name="Miyauchi S."/>
            <person name="Viragh M."/>
            <person name="Drula E."/>
            <person name="Min B."/>
            <person name="Chaduli D."/>
            <person name="Navarro D."/>
            <person name="Favel A."/>
            <person name="Norest M."/>
            <person name="Lesage-Meessen L."/>
            <person name="Balint B."/>
            <person name="Merenyi Z."/>
            <person name="de Eugenio L."/>
            <person name="Morin E."/>
            <person name="Martinez A.T."/>
            <person name="Baldrian P."/>
            <person name="Stursova M."/>
            <person name="Martinez M.J."/>
            <person name="Novotny C."/>
            <person name="Magnuson J.K."/>
            <person name="Spatafora J.W."/>
            <person name="Maurice S."/>
            <person name="Pangilinan J."/>
            <person name="Andreopoulos W."/>
            <person name="LaButti K."/>
            <person name="Hundley H."/>
            <person name="Na H."/>
            <person name="Kuo A."/>
            <person name="Barry K."/>
            <person name="Lipzen A."/>
            <person name="Henrissat B."/>
            <person name="Riley R."/>
            <person name="Ahrendt S."/>
            <person name="Nagy L.G."/>
            <person name="Grigoriev I.V."/>
            <person name="Martin F."/>
            <person name="Rosso M.N."/>
        </authorList>
    </citation>
    <scope>NUCLEOTIDE SEQUENCE</scope>
    <source>
        <strain evidence="1">CBS 384.51</strain>
    </source>
</reference>
<organism evidence="1 2">
    <name type="scientific">Irpex rosettiformis</name>
    <dbReference type="NCBI Taxonomy" id="378272"/>
    <lineage>
        <taxon>Eukaryota</taxon>
        <taxon>Fungi</taxon>
        <taxon>Dikarya</taxon>
        <taxon>Basidiomycota</taxon>
        <taxon>Agaricomycotina</taxon>
        <taxon>Agaricomycetes</taxon>
        <taxon>Polyporales</taxon>
        <taxon>Irpicaceae</taxon>
        <taxon>Irpex</taxon>
    </lineage>
</organism>
<dbReference type="EMBL" id="MU274930">
    <property type="protein sequence ID" value="KAI0085574.1"/>
    <property type="molecule type" value="Genomic_DNA"/>
</dbReference>